<dbReference type="EMBL" id="HBUE01332711">
    <property type="protein sequence ID" value="CAG6594282.1"/>
    <property type="molecule type" value="Transcribed_RNA"/>
</dbReference>
<sequence>MFLKLGSLLILDGLGPSEGPDVAAAPISLCSERDRLRPFLDLLSVLMLFLSRSSNVSTMIVLLAGLWNVTIFLVLRSASLADSDLLRLFWISRSFTVNLSAVVFPTGVLVACFGAGSRAVATIGLSKISMISGACTGTLACSWASGLSGE</sequence>
<organism evidence="2">
    <name type="scientific">Culex pipiens</name>
    <name type="common">House mosquito</name>
    <dbReference type="NCBI Taxonomy" id="7175"/>
    <lineage>
        <taxon>Eukaryota</taxon>
        <taxon>Metazoa</taxon>
        <taxon>Ecdysozoa</taxon>
        <taxon>Arthropoda</taxon>
        <taxon>Hexapoda</taxon>
        <taxon>Insecta</taxon>
        <taxon>Pterygota</taxon>
        <taxon>Neoptera</taxon>
        <taxon>Endopterygota</taxon>
        <taxon>Diptera</taxon>
        <taxon>Nematocera</taxon>
        <taxon>Culicoidea</taxon>
        <taxon>Culicidae</taxon>
        <taxon>Culicinae</taxon>
        <taxon>Culicini</taxon>
        <taxon>Culex</taxon>
        <taxon>Culex</taxon>
    </lineage>
</organism>
<protein>
    <submittedName>
        <fullName evidence="2">(northern house mosquito) hypothetical protein</fullName>
    </submittedName>
</protein>
<dbReference type="EMBL" id="HBUE01332714">
    <property type="protein sequence ID" value="CAG6594289.1"/>
    <property type="molecule type" value="Transcribed_RNA"/>
</dbReference>
<keyword evidence="1" id="KW-0472">Membrane</keyword>
<dbReference type="EMBL" id="HBUE01225980">
    <property type="protein sequence ID" value="CAG6542197.1"/>
    <property type="molecule type" value="Transcribed_RNA"/>
</dbReference>
<accession>A0A8D8A1Z6</accession>
<dbReference type="AlphaFoldDB" id="A0A8D8A1Z6"/>
<keyword evidence="1" id="KW-0812">Transmembrane</keyword>
<evidence type="ECO:0000256" key="1">
    <source>
        <dbReference type="SAM" id="Phobius"/>
    </source>
</evidence>
<proteinExistence type="predicted"/>
<dbReference type="EMBL" id="HBUE01010054">
    <property type="protein sequence ID" value="CAG6447853.1"/>
    <property type="molecule type" value="Transcribed_RNA"/>
</dbReference>
<dbReference type="EMBL" id="HBUE01010052">
    <property type="protein sequence ID" value="CAG6447845.1"/>
    <property type="molecule type" value="Transcribed_RNA"/>
</dbReference>
<keyword evidence="1" id="KW-1133">Transmembrane helix</keyword>
<name>A0A8D8A1Z6_CULPI</name>
<evidence type="ECO:0000313" key="2">
    <source>
        <dbReference type="EMBL" id="CAG6447859.1"/>
    </source>
</evidence>
<dbReference type="EMBL" id="HBUE01010057">
    <property type="protein sequence ID" value="CAG6447859.1"/>
    <property type="molecule type" value="Transcribed_RNA"/>
</dbReference>
<reference evidence="2" key="1">
    <citation type="submission" date="2021-05" db="EMBL/GenBank/DDBJ databases">
        <authorList>
            <person name="Alioto T."/>
            <person name="Alioto T."/>
            <person name="Gomez Garrido J."/>
        </authorList>
    </citation>
    <scope>NUCLEOTIDE SEQUENCE</scope>
</reference>
<feature type="transmembrane region" description="Helical" evidence="1">
    <location>
        <begin position="95"/>
        <end position="116"/>
    </location>
</feature>
<dbReference type="EMBL" id="HBUE01225983">
    <property type="protein sequence ID" value="CAG6542204.1"/>
    <property type="molecule type" value="Transcribed_RNA"/>
</dbReference>
<feature type="transmembrane region" description="Helical" evidence="1">
    <location>
        <begin position="56"/>
        <end position="75"/>
    </location>
</feature>